<protein>
    <submittedName>
        <fullName evidence="2">Uncharacterized protein</fullName>
    </submittedName>
</protein>
<gene>
    <name evidence="2" type="ORF">Moror_10060</name>
</gene>
<organism evidence="2 3">
    <name type="scientific">Moniliophthora roreri (strain MCA 2997)</name>
    <name type="common">Cocoa frosty pod rot fungus</name>
    <name type="synonym">Crinipellis roreri</name>
    <dbReference type="NCBI Taxonomy" id="1381753"/>
    <lineage>
        <taxon>Eukaryota</taxon>
        <taxon>Fungi</taxon>
        <taxon>Dikarya</taxon>
        <taxon>Basidiomycota</taxon>
        <taxon>Agaricomycotina</taxon>
        <taxon>Agaricomycetes</taxon>
        <taxon>Agaricomycetidae</taxon>
        <taxon>Agaricales</taxon>
        <taxon>Marasmiineae</taxon>
        <taxon>Marasmiaceae</taxon>
        <taxon>Moniliophthora</taxon>
    </lineage>
</organism>
<feature type="transmembrane region" description="Helical" evidence="1">
    <location>
        <begin position="12"/>
        <end position="31"/>
    </location>
</feature>
<keyword evidence="3" id="KW-1185">Reference proteome</keyword>
<keyword evidence="1" id="KW-0472">Membrane</keyword>
<reference evidence="2 3" key="1">
    <citation type="journal article" date="2014" name="BMC Genomics">
        <title>Genome and secretome analysis of the hemibiotrophic fungal pathogen, Moniliophthora roreri, which causes frosty pod rot disease of cacao: mechanisms of the biotrophic and necrotrophic phases.</title>
        <authorList>
            <person name="Meinhardt L.W."/>
            <person name="Costa G.G.L."/>
            <person name="Thomazella D.P.T."/>
            <person name="Teixeira P.J.P.L."/>
            <person name="Carazzolle M.F."/>
            <person name="Schuster S.C."/>
            <person name="Carlson J.E."/>
            <person name="Guiltinan M.J."/>
            <person name="Mieczkowski P."/>
            <person name="Farmer A."/>
            <person name="Ramaraj T."/>
            <person name="Crozier J."/>
            <person name="Davis R.E."/>
            <person name="Shao J."/>
            <person name="Melnick R.L."/>
            <person name="Pereira G.A.G."/>
            <person name="Bailey B.A."/>
        </authorList>
    </citation>
    <scope>NUCLEOTIDE SEQUENCE [LARGE SCALE GENOMIC DNA]</scope>
    <source>
        <strain evidence="2 3">MCA 2997</strain>
    </source>
</reference>
<comment type="caution">
    <text evidence="2">The sequence shown here is derived from an EMBL/GenBank/DDBJ whole genome shotgun (WGS) entry which is preliminary data.</text>
</comment>
<feature type="transmembrane region" description="Helical" evidence="1">
    <location>
        <begin position="137"/>
        <end position="158"/>
    </location>
</feature>
<dbReference type="KEGG" id="mrr:Moror_10060"/>
<feature type="transmembrane region" description="Helical" evidence="1">
    <location>
        <begin position="61"/>
        <end position="79"/>
    </location>
</feature>
<name>V2WYA6_MONRO</name>
<dbReference type="AlphaFoldDB" id="V2WYA6"/>
<accession>V2WYA6</accession>
<dbReference type="Proteomes" id="UP000017559">
    <property type="component" value="Unassembled WGS sequence"/>
</dbReference>
<evidence type="ECO:0000313" key="3">
    <source>
        <dbReference type="Proteomes" id="UP000017559"/>
    </source>
</evidence>
<proteinExistence type="predicted"/>
<feature type="transmembrane region" description="Helical" evidence="1">
    <location>
        <begin position="91"/>
        <end position="117"/>
    </location>
</feature>
<evidence type="ECO:0000313" key="2">
    <source>
        <dbReference type="EMBL" id="ESK85536.1"/>
    </source>
</evidence>
<keyword evidence="1" id="KW-1133">Transmembrane helix</keyword>
<dbReference type="OrthoDB" id="3259206at2759"/>
<sequence length="300" mass="33700">MLKKGIKTMYRKLLFIAILFMFNVSTVYWILKIIDLLSIIRGLDGMSSSGGKDYNASAERVLGAFALINYILTDGVVLWRAWVLCNMESKWLLFVPLFFLVCCSFSVIATIAIRITLEVIPVAESSTYQKLTRAIDICQIANLVFSLIINFSTTLIIAMKAWRFRRWIAQDLRAIRNKKRTGGERVLILLIESGLFYCISGATVLVSSLIRLPFGTLGDIYTPVNIQVAGIYPIVVLLLVSQGKSLDRTVFNTMTQQAPIVPNRSAELGNMSFHVASRLSRINEVDGRYIDKQEERGRAG</sequence>
<evidence type="ECO:0000256" key="1">
    <source>
        <dbReference type="SAM" id="Phobius"/>
    </source>
</evidence>
<dbReference type="EMBL" id="AWSO01001055">
    <property type="protein sequence ID" value="ESK85536.1"/>
    <property type="molecule type" value="Genomic_DNA"/>
</dbReference>
<feature type="transmembrane region" description="Helical" evidence="1">
    <location>
        <begin position="186"/>
        <end position="214"/>
    </location>
</feature>
<keyword evidence="1" id="KW-0812">Transmembrane</keyword>
<dbReference type="HOGENOM" id="CLU_044614_9_2_1"/>
<feature type="transmembrane region" description="Helical" evidence="1">
    <location>
        <begin position="220"/>
        <end position="240"/>
    </location>
</feature>